<dbReference type="Pfam" id="PF09723">
    <property type="entry name" value="Zn_ribbon_8"/>
    <property type="match status" value="1"/>
</dbReference>
<evidence type="ECO:0000259" key="1">
    <source>
        <dbReference type="SMART" id="SM00834"/>
    </source>
</evidence>
<protein>
    <recommendedName>
        <fullName evidence="1">Putative regulatory protein FmdB zinc ribbon domain-containing protein</fullName>
    </recommendedName>
</protein>
<feature type="domain" description="Putative regulatory protein FmdB zinc ribbon" evidence="1">
    <location>
        <begin position="1"/>
        <end position="40"/>
    </location>
</feature>
<dbReference type="SMART" id="SM00834">
    <property type="entry name" value="CxxC_CXXC_SSSS"/>
    <property type="match status" value="1"/>
</dbReference>
<evidence type="ECO:0000313" key="2">
    <source>
        <dbReference type="EMBL" id="QJA87594.1"/>
    </source>
</evidence>
<reference evidence="2" key="1">
    <citation type="submission" date="2020-03" db="EMBL/GenBank/DDBJ databases">
        <title>The deep terrestrial virosphere.</title>
        <authorList>
            <person name="Holmfeldt K."/>
            <person name="Nilsson E."/>
            <person name="Simone D."/>
            <person name="Lopez-Fernandez M."/>
            <person name="Wu X."/>
            <person name="de Brujin I."/>
            <person name="Lundin D."/>
            <person name="Andersson A."/>
            <person name="Bertilsson S."/>
            <person name="Dopson M."/>
        </authorList>
    </citation>
    <scope>NUCLEOTIDE SEQUENCE</scope>
    <source>
        <strain evidence="2">MM415B02953</strain>
    </source>
</reference>
<accession>A0A6M3L1S4</accession>
<dbReference type="InterPro" id="IPR013429">
    <property type="entry name" value="Regulatory_FmdB_Zinc_ribbon"/>
</dbReference>
<sequence>MPLYRYRCRNEHKTELLQRMDAGNFIECPECGGMAERIMSVCNNTFGWTPSPESYTDKSKPIKLVRNV</sequence>
<dbReference type="EMBL" id="MT142719">
    <property type="protein sequence ID" value="QJA87594.1"/>
    <property type="molecule type" value="Genomic_DNA"/>
</dbReference>
<gene>
    <name evidence="2" type="ORF">MM415B02953_0004</name>
</gene>
<organism evidence="2">
    <name type="scientific">viral metagenome</name>
    <dbReference type="NCBI Taxonomy" id="1070528"/>
    <lineage>
        <taxon>unclassified sequences</taxon>
        <taxon>metagenomes</taxon>
        <taxon>organismal metagenomes</taxon>
    </lineage>
</organism>
<proteinExistence type="predicted"/>
<dbReference type="NCBIfam" id="TIGR02605">
    <property type="entry name" value="CxxC_CxxC_SSSS"/>
    <property type="match status" value="1"/>
</dbReference>
<dbReference type="AlphaFoldDB" id="A0A6M3L1S4"/>
<name>A0A6M3L1S4_9ZZZZ</name>